<evidence type="ECO:0000256" key="1">
    <source>
        <dbReference type="ARBA" id="ARBA00023015"/>
    </source>
</evidence>
<dbReference type="RefSeq" id="WP_070016168.1">
    <property type="nucleotide sequence ID" value="NZ_LJGW01000143.1"/>
</dbReference>
<keyword evidence="8" id="KW-1185">Reference proteome</keyword>
<evidence type="ECO:0000256" key="3">
    <source>
        <dbReference type="ARBA" id="ARBA00023163"/>
    </source>
</evidence>
<dbReference type="EMBL" id="LJGW01000143">
    <property type="protein sequence ID" value="OEV12424.1"/>
    <property type="molecule type" value="Genomic_DNA"/>
</dbReference>
<evidence type="ECO:0000313" key="7">
    <source>
        <dbReference type="EMBL" id="OEV12424.1"/>
    </source>
</evidence>
<dbReference type="PROSITE" id="PS01081">
    <property type="entry name" value="HTH_TETR_1"/>
    <property type="match status" value="1"/>
</dbReference>
<dbReference type="Proteomes" id="UP000176005">
    <property type="component" value="Unassembled WGS sequence"/>
</dbReference>
<reference evidence="7 8" key="1">
    <citation type="journal article" date="2016" name="Front. Microbiol.">
        <title>Comparative Genomics Analysis of Streptomyces Species Reveals Their Adaptation to the Marine Environment and Their Diversity at the Genomic Level.</title>
        <authorList>
            <person name="Tian X."/>
            <person name="Zhang Z."/>
            <person name="Yang T."/>
            <person name="Chen M."/>
            <person name="Li J."/>
            <person name="Chen F."/>
            <person name="Yang J."/>
            <person name="Li W."/>
            <person name="Zhang B."/>
            <person name="Zhang Z."/>
            <person name="Wu J."/>
            <person name="Zhang C."/>
            <person name="Long L."/>
            <person name="Xiao J."/>
        </authorList>
    </citation>
    <scope>NUCLEOTIDE SEQUENCE [LARGE SCALE GENOMIC DNA]</scope>
    <source>
        <strain evidence="7 8">SCSIO 10429</strain>
    </source>
</reference>
<feature type="region of interest" description="Disordered" evidence="5">
    <location>
        <begin position="207"/>
        <end position="226"/>
    </location>
</feature>
<evidence type="ECO:0000313" key="8">
    <source>
        <dbReference type="Proteomes" id="UP000176005"/>
    </source>
</evidence>
<feature type="DNA-binding region" description="H-T-H motif" evidence="4">
    <location>
        <begin position="37"/>
        <end position="56"/>
    </location>
</feature>
<dbReference type="Gene3D" id="1.10.357.10">
    <property type="entry name" value="Tetracycline Repressor, domain 2"/>
    <property type="match status" value="1"/>
</dbReference>
<dbReference type="GO" id="GO:0000976">
    <property type="term" value="F:transcription cis-regulatory region binding"/>
    <property type="evidence" value="ECO:0007669"/>
    <property type="project" value="TreeGrafter"/>
</dbReference>
<sequence>MDDGRPGLRERKKQRTRAAISDAAITLFLEHGFGKVSVAQVADAAEVSKRTLFAYFPTKEDLVLHRLADHETELARVVRAREPGAGPLAAVRDHVLARLRERDPITGLNDRPDVLRLTRMILDSPSLASRMQGFKAGAERALAQALRETADTPDLTSRLAAAQIVTVQWILAHDNARRLADGEAADARYAGAVADAEHAFTLLGNGLRDLTPKRTPGRSPKRSQKR</sequence>
<evidence type="ECO:0000256" key="2">
    <source>
        <dbReference type="ARBA" id="ARBA00023125"/>
    </source>
</evidence>
<accession>A0A1E7L8B6</accession>
<dbReference type="PATRIC" id="fig|518642.10.peg.1210"/>
<dbReference type="InterPro" id="IPR050109">
    <property type="entry name" value="HTH-type_TetR-like_transc_reg"/>
</dbReference>
<gene>
    <name evidence="7" type="ORF">AN218_08465</name>
</gene>
<dbReference type="PANTHER" id="PTHR30055">
    <property type="entry name" value="HTH-TYPE TRANSCRIPTIONAL REGULATOR RUTR"/>
    <property type="match status" value="1"/>
</dbReference>
<feature type="domain" description="HTH tetR-type" evidence="6">
    <location>
        <begin position="14"/>
        <end position="74"/>
    </location>
</feature>
<dbReference type="AlphaFoldDB" id="A0A1E7L8B6"/>
<keyword evidence="2 4" id="KW-0238">DNA-binding</keyword>
<dbReference type="GO" id="GO:0003700">
    <property type="term" value="F:DNA-binding transcription factor activity"/>
    <property type="evidence" value="ECO:0007669"/>
    <property type="project" value="TreeGrafter"/>
</dbReference>
<dbReference type="InterPro" id="IPR009057">
    <property type="entry name" value="Homeodomain-like_sf"/>
</dbReference>
<organism evidence="7 8">
    <name type="scientific">Streptomyces nanshensis</name>
    <dbReference type="NCBI Taxonomy" id="518642"/>
    <lineage>
        <taxon>Bacteria</taxon>
        <taxon>Bacillati</taxon>
        <taxon>Actinomycetota</taxon>
        <taxon>Actinomycetes</taxon>
        <taxon>Kitasatosporales</taxon>
        <taxon>Streptomycetaceae</taxon>
        <taxon>Streptomyces</taxon>
    </lineage>
</organism>
<dbReference type="PANTHER" id="PTHR30055:SF234">
    <property type="entry name" value="HTH-TYPE TRANSCRIPTIONAL REGULATOR BETI"/>
    <property type="match status" value="1"/>
</dbReference>
<keyword evidence="1" id="KW-0805">Transcription regulation</keyword>
<comment type="caution">
    <text evidence="7">The sequence shown here is derived from an EMBL/GenBank/DDBJ whole genome shotgun (WGS) entry which is preliminary data.</text>
</comment>
<dbReference type="InterPro" id="IPR001647">
    <property type="entry name" value="HTH_TetR"/>
</dbReference>
<feature type="compositionally biased region" description="Basic residues" evidence="5">
    <location>
        <begin position="215"/>
        <end position="226"/>
    </location>
</feature>
<evidence type="ECO:0000256" key="4">
    <source>
        <dbReference type="PROSITE-ProRule" id="PRU00335"/>
    </source>
</evidence>
<dbReference type="Pfam" id="PF00440">
    <property type="entry name" value="TetR_N"/>
    <property type="match status" value="1"/>
</dbReference>
<protein>
    <submittedName>
        <fullName evidence="7">TetR family transcriptional regulator</fullName>
    </submittedName>
</protein>
<evidence type="ECO:0000256" key="5">
    <source>
        <dbReference type="SAM" id="MobiDB-lite"/>
    </source>
</evidence>
<dbReference type="PRINTS" id="PR00455">
    <property type="entry name" value="HTHTETR"/>
</dbReference>
<proteinExistence type="predicted"/>
<keyword evidence="3" id="KW-0804">Transcription</keyword>
<dbReference type="InterPro" id="IPR023772">
    <property type="entry name" value="DNA-bd_HTH_TetR-type_CS"/>
</dbReference>
<dbReference type="SUPFAM" id="SSF46689">
    <property type="entry name" value="Homeodomain-like"/>
    <property type="match status" value="1"/>
</dbReference>
<name>A0A1E7L8B6_9ACTN</name>
<evidence type="ECO:0000259" key="6">
    <source>
        <dbReference type="PROSITE" id="PS50977"/>
    </source>
</evidence>
<dbReference type="PROSITE" id="PS50977">
    <property type="entry name" value="HTH_TETR_2"/>
    <property type="match status" value="1"/>
</dbReference>